<dbReference type="InterPro" id="IPR036621">
    <property type="entry name" value="Anticodon-bd_dom_sf"/>
</dbReference>
<feature type="binding site" evidence="11">
    <location>
        <position position="114"/>
    </location>
    <ligand>
        <name>L-histidine</name>
        <dbReference type="ChEBI" id="CHEBI:57595"/>
    </ligand>
</feature>
<keyword evidence="3 10" id="KW-0963">Cytoplasm</keyword>
<dbReference type="AlphaFoldDB" id="W7KX56"/>
<evidence type="ECO:0000256" key="9">
    <source>
        <dbReference type="ARBA" id="ARBA00047639"/>
    </source>
</evidence>
<comment type="subcellular location">
    <subcellularLocation>
        <location evidence="1 10">Cytoplasm</location>
    </subcellularLocation>
</comment>
<dbReference type="GO" id="GO:0004821">
    <property type="term" value="F:histidine-tRNA ligase activity"/>
    <property type="evidence" value="ECO:0007669"/>
    <property type="project" value="UniProtKB-UniRule"/>
</dbReference>
<keyword evidence="4 10" id="KW-0436">Ligase</keyword>
<dbReference type="CDD" id="cd00773">
    <property type="entry name" value="HisRS-like_core"/>
    <property type="match status" value="1"/>
</dbReference>
<keyword evidence="14" id="KW-1185">Reference proteome</keyword>
<accession>W7KX56</accession>
<keyword evidence="6 10" id="KW-0067">ATP-binding</keyword>
<feature type="binding site" evidence="11">
    <location>
        <position position="100"/>
    </location>
    <ligand>
        <name>L-histidine</name>
        <dbReference type="ChEBI" id="CHEBI:57595"/>
    </ligand>
</feature>
<dbReference type="Pfam" id="PF13393">
    <property type="entry name" value="tRNA-synt_His"/>
    <property type="match status" value="1"/>
</dbReference>
<feature type="binding site" evidence="11">
    <location>
        <begin position="70"/>
        <end position="72"/>
    </location>
    <ligand>
        <name>L-histidine</name>
        <dbReference type="ChEBI" id="CHEBI:57595"/>
    </ligand>
</feature>
<evidence type="ECO:0000256" key="6">
    <source>
        <dbReference type="ARBA" id="ARBA00022840"/>
    </source>
</evidence>
<evidence type="ECO:0000256" key="3">
    <source>
        <dbReference type="ARBA" id="ARBA00022490"/>
    </source>
</evidence>
<evidence type="ECO:0000256" key="11">
    <source>
        <dbReference type="PIRSR" id="PIRSR001549-1"/>
    </source>
</evidence>
<dbReference type="Pfam" id="PF03129">
    <property type="entry name" value="HGTP_anticodon"/>
    <property type="match status" value="1"/>
</dbReference>
<evidence type="ECO:0000256" key="1">
    <source>
        <dbReference type="ARBA" id="ARBA00004496"/>
    </source>
</evidence>
<dbReference type="PIRSF" id="PIRSF001549">
    <property type="entry name" value="His-tRNA_synth"/>
    <property type="match status" value="1"/>
</dbReference>
<evidence type="ECO:0000313" key="14">
    <source>
        <dbReference type="Proteomes" id="UP000054284"/>
    </source>
</evidence>
<evidence type="ECO:0000256" key="5">
    <source>
        <dbReference type="ARBA" id="ARBA00022741"/>
    </source>
</evidence>
<comment type="similarity">
    <text evidence="2 10">Belongs to the class-II aminoacyl-tRNA synthetase family.</text>
</comment>
<dbReference type="SUPFAM" id="SSF55681">
    <property type="entry name" value="Class II aaRS and biotin synthetases"/>
    <property type="match status" value="1"/>
</dbReference>
<keyword evidence="5 10" id="KW-0547">Nucleotide-binding</keyword>
<dbReference type="Proteomes" id="UP000054284">
    <property type="component" value="Unassembled WGS sequence"/>
</dbReference>
<evidence type="ECO:0000256" key="7">
    <source>
        <dbReference type="ARBA" id="ARBA00022917"/>
    </source>
</evidence>
<evidence type="ECO:0000256" key="2">
    <source>
        <dbReference type="ARBA" id="ARBA00008226"/>
    </source>
</evidence>
<proteinExistence type="inferred from homology"/>
<gene>
    <name evidence="10 13" type="primary">hisS</name>
    <name evidence="13" type="ORF">ASUL_04671</name>
</gene>
<evidence type="ECO:0000256" key="8">
    <source>
        <dbReference type="ARBA" id="ARBA00023146"/>
    </source>
</evidence>
<evidence type="ECO:0000259" key="12">
    <source>
        <dbReference type="PROSITE" id="PS50862"/>
    </source>
</evidence>
<dbReference type="GO" id="GO:0005524">
    <property type="term" value="F:ATP binding"/>
    <property type="evidence" value="ECO:0007669"/>
    <property type="project" value="UniProtKB-UniRule"/>
</dbReference>
<keyword evidence="8 10" id="KW-0030">Aminoacyl-tRNA synthetase</keyword>
<dbReference type="EMBL" id="ASRH01000004">
    <property type="protein sequence ID" value="EWG07257.1"/>
    <property type="molecule type" value="Genomic_DNA"/>
</dbReference>
<dbReference type="InterPro" id="IPR045864">
    <property type="entry name" value="aa-tRNA-synth_II/BPL/LPL"/>
</dbReference>
<dbReference type="SUPFAM" id="SSF52954">
    <property type="entry name" value="Class II aaRS ABD-related"/>
    <property type="match status" value="1"/>
</dbReference>
<name>W7KX56_9CREN</name>
<dbReference type="NCBIfam" id="TIGR00442">
    <property type="entry name" value="hisS"/>
    <property type="match status" value="1"/>
</dbReference>
<dbReference type="Gene3D" id="3.40.50.800">
    <property type="entry name" value="Anticodon-binding domain"/>
    <property type="match status" value="1"/>
</dbReference>
<dbReference type="InterPro" id="IPR015807">
    <property type="entry name" value="His-tRNA-ligase"/>
</dbReference>
<organism evidence="13 14">
    <name type="scientific">Candidatus Aramenus sulfurataquae</name>
    <dbReference type="NCBI Taxonomy" id="1326980"/>
    <lineage>
        <taxon>Archaea</taxon>
        <taxon>Thermoproteota</taxon>
        <taxon>Thermoprotei</taxon>
        <taxon>Sulfolobales</taxon>
        <taxon>Sulfolobaceae</taxon>
        <taxon>Candidatus Aramenus</taxon>
    </lineage>
</organism>
<keyword evidence="7 10" id="KW-0648">Protein biosynthesis</keyword>
<dbReference type="InterPro" id="IPR006195">
    <property type="entry name" value="aa-tRNA-synth_II"/>
</dbReference>
<dbReference type="HAMAP" id="MF_00125">
    <property type="entry name" value="HisZ"/>
    <property type="match status" value="1"/>
</dbReference>
<dbReference type="PANTHER" id="PTHR43707">
    <property type="entry name" value="HISTIDYL-TRNA SYNTHETASE"/>
    <property type="match status" value="1"/>
</dbReference>
<dbReference type="InterPro" id="IPR041715">
    <property type="entry name" value="HisRS-like_core"/>
</dbReference>
<dbReference type="PROSITE" id="PS50862">
    <property type="entry name" value="AA_TRNA_LIGASE_II"/>
    <property type="match status" value="1"/>
</dbReference>
<comment type="caution">
    <text evidence="13">The sequence shown here is derived from an EMBL/GenBank/DDBJ whole genome shotgun (WGS) entry which is preliminary data.</text>
</comment>
<protein>
    <recommendedName>
        <fullName evidence="10">Histidine--tRNA ligase</fullName>
        <ecNumber evidence="10">6.1.1.21</ecNumber>
    </recommendedName>
    <alternativeName>
        <fullName evidence="10">Histidyl-tRNA synthetase</fullName>
        <shortName evidence="10">HisRS</shortName>
    </alternativeName>
</protein>
<dbReference type="Gene3D" id="3.30.930.10">
    <property type="entry name" value="Bira Bifunctional Protein, Domain 2"/>
    <property type="match status" value="1"/>
</dbReference>
<dbReference type="InterPro" id="IPR004154">
    <property type="entry name" value="Anticodon-bd"/>
</dbReference>
<feature type="binding site" evidence="11">
    <location>
        <position position="118"/>
    </location>
    <ligand>
        <name>L-histidine</name>
        <dbReference type="ChEBI" id="CHEBI:57595"/>
    </ligand>
</feature>
<feature type="domain" description="Aminoacyl-transfer RNA synthetases class-II family profile" evidence="12">
    <location>
        <begin position="13"/>
        <end position="321"/>
    </location>
</feature>
<dbReference type="GO" id="GO:0005737">
    <property type="term" value="C:cytoplasm"/>
    <property type="evidence" value="ECO:0007669"/>
    <property type="project" value="UniProtKB-SubCell"/>
</dbReference>
<evidence type="ECO:0000256" key="4">
    <source>
        <dbReference type="ARBA" id="ARBA00022598"/>
    </source>
</evidence>
<dbReference type="InterPro" id="IPR004516">
    <property type="entry name" value="HisRS/HisZ"/>
</dbReference>
<dbReference type="HAMAP" id="MF_00127">
    <property type="entry name" value="His_tRNA_synth"/>
    <property type="match status" value="1"/>
</dbReference>
<feature type="binding site" evidence="11">
    <location>
        <begin position="262"/>
        <end position="263"/>
    </location>
    <ligand>
        <name>L-histidine</name>
        <dbReference type="ChEBI" id="CHEBI:57595"/>
    </ligand>
</feature>
<dbReference type="GO" id="GO:0000105">
    <property type="term" value="P:L-histidine biosynthetic process"/>
    <property type="evidence" value="ECO:0007669"/>
    <property type="project" value="InterPro"/>
</dbReference>
<dbReference type="PATRIC" id="fig|1326980.6.peg.927"/>
<reference evidence="13 14" key="1">
    <citation type="journal article" date="2014" name="Genome Announc.">
        <title>Draft Genome Sequence of the Sulfolobales Archaeon AZ1, Obtained through Metagenomic Analysis of a Mexican Hot Spring.</title>
        <authorList>
            <person name="Servin-Garciduenas L.E."/>
            <person name="Martinez-Romero E."/>
        </authorList>
    </citation>
    <scope>NUCLEOTIDE SEQUENCE [LARGE SCALE GENOMIC DNA]</scope>
    <source>
        <strain evidence="13">AZ1-illumnia</strain>
    </source>
</reference>
<dbReference type="InterPro" id="IPR004517">
    <property type="entry name" value="HisZ"/>
</dbReference>
<dbReference type="PANTHER" id="PTHR43707:SF1">
    <property type="entry name" value="HISTIDINE--TRNA LIGASE, MITOCHONDRIAL-RELATED"/>
    <property type="match status" value="1"/>
</dbReference>
<evidence type="ECO:0000256" key="10">
    <source>
        <dbReference type="HAMAP-Rule" id="MF_00127"/>
    </source>
</evidence>
<dbReference type="GO" id="GO:0006427">
    <property type="term" value="P:histidyl-tRNA aminoacylation"/>
    <property type="evidence" value="ECO:0007669"/>
    <property type="project" value="UniProtKB-UniRule"/>
</dbReference>
<comment type="catalytic activity">
    <reaction evidence="9 10">
        <text>tRNA(His) + L-histidine + ATP = L-histidyl-tRNA(His) + AMP + diphosphate + H(+)</text>
        <dbReference type="Rhea" id="RHEA:17313"/>
        <dbReference type="Rhea" id="RHEA-COMP:9665"/>
        <dbReference type="Rhea" id="RHEA-COMP:9689"/>
        <dbReference type="ChEBI" id="CHEBI:15378"/>
        <dbReference type="ChEBI" id="CHEBI:30616"/>
        <dbReference type="ChEBI" id="CHEBI:33019"/>
        <dbReference type="ChEBI" id="CHEBI:57595"/>
        <dbReference type="ChEBI" id="CHEBI:78442"/>
        <dbReference type="ChEBI" id="CHEBI:78527"/>
        <dbReference type="ChEBI" id="CHEBI:456215"/>
        <dbReference type="EC" id="6.1.1.21"/>
    </reaction>
</comment>
<evidence type="ECO:0000313" key="13">
    <source>
        <dbReference type="EMBL" id="EWG07257.1"/>
    </source>
</evidence>
<sequence length="413" mass="46960">MRDLVFEEAQKIRHIEQLFRAHVELAGYNEAITPIVEEFELFSLKSGEEIRNTMYVFLDKAGRELALRPEITPSIVRLYLNSMQHLPKPVRLYYIGRVYRYDEPQQGRYREFRQGGVELLGSDSLYSDVEVLDLLYSFYKRLGIADDISVKINNIGIYRLLFRKYGINDYLQEHLLHLIDKGKKDEALQILQDHVKDSAGIDLATKLIRSEVKMENVDELISSVNVEGLAEEVERIRKIVQVLGSLGVKLNVDLSFVRGLAYYTGVIFEVTHPKVNFSIAGGGRYDGLVEVYGGPRTPAIGFAIGIERTSAVLNYERKSQPQVVVIALDDSVIDYALVIANLLREKGISTLFNVKEQQLGKLLMAYYEQNVKVALIIGTNEKSSQKVTIKDLSSRTQEVVGIDEILDRLRQIL</sequence>
<dbReference type="EC" id="6.1.1.21" evidence="10"/>
<feature type="binding site" evidence="11">
    <location>
        <position position="258"/>
    </location>
    <ligand>
        <name>L-histidine</name>
        <dbReference type="ChEBI" id="CHEBI:57595"/>
    </ligand>
</feature>